<proteinExistence type="predicted"/>
<evidence type="ECO:0000313" key="1">
    <source>
        <dbReference type="EMBL" id="MBB5076334.1"/>
    </source>
</evidence>
<dbReference type="RefSeq" id="WP_184959778.1">
    <property type="nucleotide sequence ID" value="NZ_JACHIN010000002.1"/>
</dbReference>
<protein>
    <submittedName>
        <fullName evidence="1">Uncharacterized protein</fullName>
    </submittedName>
</protein>
<sequence length="126" mass="13587">MTETLTKMPLSTPLTTEDAQRIVDQICADDELAWQVAAELDRDPRLLLARLFKLNPAQQGGLLRIKLERARSTFAVVARALREGDPVIVRVNQAAAVTSAFKCSISASMEMSLTGGGTVTVEASIS</sequence>
<gene>
    <name evidence="1" type="ORF">HNR40_001798</name>
</gene>
<accession>A0A7W7ZYY5</accession>
<keyword evidence="2" id="KW-1185">Reference proteome</keyword>
<dbReference type="Proteomes" id="UP000568380">
    <property type="component" value="Unassembled WGS sequence"/>
</dbReference>
<reference evidence="1 2" key="1">
    <citation type="submission" date="2020-08" db="EMBL/GenBank/DDBJ databases">
        <title>Genomic Encyclopedia of Type Strains, Phase IV (KMG-IV): sequencing the most valuable type-strain genomes for metagenomic binning, comparative biology and taxonomic classification.</title>
        <authorList>
            <person name="Goeker M."/>
        </authorList>
    </citation>
    <scope>NUCLEOTIDE SEQUENCE [LARGE SCALE GENOMIC DNA]</scope>
    <source>
        <strain evidence="1 2">DSM 45385</strain>
    </source>
</reference>
<organism evidence="1 2">
    <name type="scientific">Nonomuraea endophytica</name>
    <dbReference type="NCBI Taxonomy" id="714136"/>
    <lineage>
        <taxon>Bacteria</taxon>
        <taxon>Bacillati</taxon>
        <taxon>Actinomycetota</taxon>
        <taxon>Actinomycetes</taxon>
        <taxon>Streptosporangiales</taxon>
        <taxon>Streptosporangiaceae</taxon>
        <taxon>Nonomuraea</taxon>
    </lineage>
</organism>
<dbReference type="EMBL" id="JACHIN010000002">
    <property type="protein sequence ID" value="MBB5076334.1"/>
    <property type="molecule type" value="Genomic_DNA"/>
</dbReference>
<evidence type="ECO:0000313" key="2">
    <source>
        <dbReference type="Proteomes" id="UP000568380"/>
    </source>
</evidence>
<name>A0A7W7ZYY5_9ACTN</name>
<comment type="caution">
    <text evidence="1">The sequence shown here is derived from an EMBL/GenBank/DDBJ whole genome shotgun (WGS) entry which is preliminary data.</text>
</comment>
<dbReference type="AlphaFoldDB" id="A0A7W7ZYY5"/>